<feature type="chain" id="PRO_5022940450" description="DUF4185 domain-containing protein" evidence="1">
    <location>
        <begin position="27"/>
        <end position="385"/>
    </location>
</feature>
<keyword evidence="1" id="KW-0732">Signal</keyword>
<feature type="signal peptide" evidence="1">
    <location>
        <begin position="1"/>
        <end position="26"/>
    </location>
</feature>
<proteinExistence type="predicted"/>
<dbReference type="AlphaFoldDB" id="A0A5C5YLE9"/>
<dbReference type="RefSeq" id="WP_146588552.1">
    <property type="nucleotide sequence ID" value="NZ_SJPO01000007.1"/>
</dbReference>
<keyword evidence="4" id="KW-1185">Reference proteome</keyword>
<protein>
    <recommendedName>
        <fullName evidence="2">DUF4185 domain-containing protein</fullName>
    </recommendedName>
</protein>
<evidence type="ECO:0000256" key="1">
    <source>
        <dbReference type="SAM" id="SignalP"/>
    </source>
</evidence>
<dbReference type="Proteomes" id="UP000318478">
    <property type="component" value="Unassembled WGS sequence"/>
</dbReference>
<sequence precursor="true">MNRLRQVRFFVILVAALRFGAPIANATPPAATTAFDCVRWPEAEALFHRDPRWRGADGAASIDLGEGRVLWLFGDTFIAAADSPRRAGSTFLRNSVAIQTGYDPTTATFQPYFQTAEEAPRDFFSAAEGKWVWPGHGAMVDGRLLLFFMRAAPQEAWPKFVIEGWEARLVENPTAPPTAWRWRDLDLPPLASTGDVNLAASVLQDTHFVYAFGTNRSPKHSGIVLRWDREDVLEGDLTAPSFWNTTAHEWQSVPAPSDDGLTTLFTEAQEEYSVHYAARLKQFLQVQTLGFPLGKIAVRTADALTSSWSAPRVVHTPVETHWAEGTFVYSAKAHPEQQTDGLAMTYCTNTKNDLQVFSNESYYYPRFLKLRLKSATTDRDAPETP</sequence>
<name>A0A5C5YLE9_9BACT</name>
<organism evidence="3 4">
    <name type="scientific">Posidoniimonas polymericola</name>
    <dbReference type="NCBI Taxonomy" id="2528002"/>
    <lineage>
        <taxon>Bacteria</taxon>
        <taxon>Pseudomonadati</taxon>
        <taxon>Planctomycetota</taxon>
        <taxon>Planctomycetia</taxon>
        <taxon>Pirellulales</taxon>
        <taxon>Lacipirellulaceae</taxon>
        <taxon>Posidoniimonas</taxon>
    </lineage>
</organism>
<evidence type="ECO:0000313" key="4">
    <source>
        <dbReference type="Proteomes" id="UP000318478"/>
    </source>
</evidence>
<evidence type="ECO:0000259" key="2">
    <source>
        <dbReference type="Pfam" id="PF13810"/>
    </source>
</evidence>
<accession>A0A5C5YLE9</accession>
<gene>
    <name evidence="3" type="ORF">Pla123a_31390</name>
</gene>
<reference evidence="3 4" key="1">
    <citation type="submission" date="2019-02" db="EMBL/GenBank/DDBJ databases">
        <title>Deep-cultivation of Planctomycetes and their phenomic and genomic characterization uncovers novel biology.</title>
        <authorList>
            <person name="Wiegand S."/>
            <person name="Jogler M."/>
            <person name="Boedeker C."/>
            <person name="Pinto D."/>
            <person name="Vollmers J."/>
            <person name="Rivas-Marin E."/>
            <person name="Kohn T."/>
            <person name="Peeters S.H."/>
            <person name="Heuer A."/>
            <person name="Rast P."/>
            <person name="Oberbeckmann S."/>
            <person name="Bunk B."/>
            <person name="Jeske O."/>
            <person name="Meyerdierks A."/>
            <person name="Storesund J.E."/>
            <person name="Kallscheuer N."/>
            <person name="Luecker S."/>
            <person name="Lage O.M."/>
            <person name="Pohl T."/>
            <person name="Merkel B.J."/>
            <person name="Hornburger P."/>
            <person name="Mueller R.-W."/>
            <person name="Bruemmer F."/>
            <person name="Labrenz M."/>
            <person name="Spormann A.M."/>
            <person name="Op Den Camp H."/>
            <person name="Overmann J."/>
            <person name="Amann R."/>
            <person name="Jetten M.S.M."/>
            <person name="Mascher T."/>
            <person name="Medema M.H."/>
            <person name="Devos D.P."/>
            <person name="Kaster A.-K."/>
            <person name="Ovreas L."/>
            <person name="Rohde M."/>
            <person name="Galperin M.Y."/>
            <person name="Jogler C."/>
        </authorList>
    </citation>
    <scope>NUCLEOTIDE SEQUENCE [LARGE SCALE GENOMIC DNA]</scope>
    <source>
        <strain evidence="3 4">Pla123a</strain>
    </source>
</reference>
<comment type="caution">
    <text evidence="3">The sequence shown here is derived from an EMBL/GenBank/DDBJ whole genome shotgun (WGS) entry which is preliminary data.</text>
</comment>
<feature type="domain" description="DUF4185" evidence="2">
    <location>
        <begin position="54"/>
        <end position="345"/>
    </location>
</feature>
<dbReference type="Pfam" id="PF13810">
    <property type="entry name" value="DUF4185"/>
    <property type="match status" value="1"/>
</dbReference>
<dbReference type="EMBL" id="SJPO01000007">
    <property type="protein sequence ID" value="TWT75629.1"/>
    <property type="molecule type" value="Genomic_DNA"/>
</dbReference>
<dbReference type="InterPro" id="IPR025442">
    <property type="entry name" value="DUF4185"/>
</dbReference>
<evidence type="ECO:0000313" key="3">
    <source>
        <dbReference type="EMBL" id="TWT75629.1"/>
    </source>
</evidence>
<dbReference type="OrthoDB" id="284233at2"/>